<dbReference type="PATRIC" id="fig|1120926.3.peg.1825"/>
<feature type="signal peptide" evidence="1">
    <location>
        <begin position="1"/>
        <end position="25"/>
    </location>
</feature>
<dbReference type="HOGENOM" id="CLU_2379668_0_0_6"/>
<dbReference type="RefSeq" id="WP_004861903.1">
    <property type="nucleotide sequence ID" value="NZ_ASYY01000058.1"/>
</dbReference>
<dbReference type="GeneID" id="84209254"/>
<comment type="caution">
    <text evidence="2">The sequence shown here is derived from an EMBL/GenBank/DDBJ whole genome shotgun (WGS) entry which is preliminary data.</text>
</comment>
<evidence type="ECO:0000313" key="2">
    <source>
        <dbReference type="EMBL" id="ENV33891.1"/>
    </source>
</evidence>
<dbReference type="Proteomes" id="UP000013117">
    <property type="component" value="Unassembled WGS sequence"/>
</dbReference>
<feature type="chain" id="PRO_5004136889" description="Lipoprotein" evidence="1">
    <location>
        <begin position="26"/>
        <end position="96"/>
    </location>
</feature>
<sequence length="96" mass="10729">MMSFISDIKYLLVLLSSILLTACSANNFDILGTPKSSDYLADKQGNKVFTCTGRALYKNTPNTDHFWKYNNLPKGTTEFTCVDGKAYLPEKVPPKN</sequence>
<keyword evidence="3" id="KW-1185">Reference proteome</keyword>
<dbReference type="OrthoDB" id="6712021at2"/>
<gene>
    <name evidence="2" type="ORF">F960_01897</name>
</gene>
<dbReference type="EMBL" id="APPN01000063">
    <property type="protein sequence ID" value="ENV33891.1"/>
    <property type="molecule type" value="Genomic_DNA"/>
</dbReference>
<evidence type="ECO:0008006" key="4">
    <source>
        <dbReference type="Google" id="ProtNLM"/>
    </source>
</evidence>
<evidence type="ECO:0000313" key="3">
    <source>
        <dbReference type="Proteomes" id="UP000013117"/>
    </source>
</evidence>
<dbReference type="eggNOG" id="ENOG5031T07">
    <property type="taxonomic scope" value="Bacteria"/>
</dbReference>
<proteinExistence type="predicted"/>
<dbReference type="AlphaFoldDB" id="N8YB61"/>
<organism evidence="2 3">
    <name type="scientific">Acinetobacter gerneri DSM 14967 = CIP 107464 = MTCC 9824</name>
    <dbReference type="NCBI Taxonomy" id="1120926"/>
    <lineage>
        <taxon>Bacteria</taxon>
        <taxon>Pseudomonadati</taxon>
        <taxon>Pseudomonadota</taxon>
        <taxon>Gammaproteobacteria</taxon>
        <taxon>Moraxellales</taxon>
        <taxon>Moraxellaceae</taxon>
        <taxon>Acinetobacter</taxon>
    </lineage>
</organism>
<protein>
    <recommendedName>
        <fullName evidence="4">Lipoprotein</fullName>
    </recommendedName>
</protein>
<reference evidence="2 3" key="1">
    <citation type="submission" date="2013-02" db="EMBL/GenBank/DDBJ databases">
        <title>The Genome Sequence of Acinetobacter gerneri CIP 107464.</title>
        <authorList>
            <consortium name="The Broad Institute Genome Sequencing Platform"/>
            <consortium name="The Broad Institute Genome Sequencing Center for Infectious Disease"/>
            <person name="Cerqueira G."/>
            <person name="Feldgarden M."/>
            <person name="Courvalin P."/>
            <person name="Perichon B."/>
            <person name="Grillot-Courvalin C."/>
            <person name="Clermont D."/>
            <person name="Rocha E."/>
            <person name="Yoon E.-J."/>
            <person name="Nemec A."/>
            <person name="Walker B."/>
            <person name="Young S.K."/>
            <person name="Zeng Q."/>
            <person name="Gargeya S."/>
            <person name="Fitzgerald M."/>
            <person name="Haas B."/>
            <person name="Abouelleil A."/>
            <person name="Alvarado L."/>
            <person name="Arachchi H.M."/>
            <person name="Berlin A.M."/>
            <person name="Chapman S.B."/>
            <person name="Dewar J."/>
            <person name="Goldberg J."/>
            <person name="Griggs A."/>
            <person name="Gujja S."/>
            <person name="Hansen M."/>
            <person name="Howarth C."/>
            <person name="Imamovic A."/>
            <person name="Larimer J."/>
            <person name="McCowan C."/>
            <person name="Murphy C."/>
            <person name="Neiman D."/>
            <person name="Pearson M."/>
            <person name="Priest M."/>
            <person name="Roberts A."/>
            <person name="Saif S."/>
            <person name="Shea T."/>
            <person name="Sisk P."/>
            <person name="Sykes S."/>
            <person name="Wortman J."/>
            <person name="Nusbaum C."/>
            <person name="Birren B."/>
        </authorList>
    </citation>
    <scope>NUCLEOTIDE SEQUENCE [LARGE SCALE GENOMIC DNA]</scope>
    <source>
        <strain evidence="2 3">CIP 107464</strain>
    </source>
</reference>
<accession>N8YB61</accession>
<keyword evidence="1" id="KW-0732">Signal</keyword>
<name>N8YB61_9GAMM</name>
<evidence type="ECO:0000256" key="1">
    <source>
        <dbReference type="SAM" id="SignalP"/>
    </source>
</evidence>